<organism evidence="2 3">
    <name type="scientific">Xiashengella succiniciproducens</name>
    <dbReference type="NCBI Taxonomy" id="2949635"/>
    <lineage>
        <taxon>Bacteria</taxon>
        <taxon>Pseudomonadati</taxon>
        <taxon>Bacteroidota</taxon>
        <taxon>Bacteroidia</taxon>
        <taxon>Marinilabiliales</taxon>
        <taxon>Marinilabiliaceae</taxon>
        <taxon>Xiashengella</taxon>
    </lineage>
</organism>
<dbReference type="EMBL" id="CP098400">
    <property type="protein sequence ID" value="URW78922.1"/>
    <property type="molecule type" value="Genomic_DNA"/>
</dbReference>
<dbReference type="KEGG" id="alkq:M9189_08640"/>
<protein>
    <submittedName>
        <fullName evidence="2">DUF1858 domain-containing protein</fullName>
    </submittedName>
</protein>
<evidence type="ECO:0000313" key="3">
    <source>
        <dbReference type="Proteomes" id="UP001056426"/>
    </source>
</evidence>
<reference evidence="2" key="2">
    <citation type="submission" date="2022-06" db="EMBL/GenBank/DDBJ databases">
        <title>Xiashengella guii gen. nov. sp. nov., a bacterium isolated form anaerobic digestion tank.</title>
        <authorList>
            <person name="Huang H."/>
        </authorList>
    </citation>
    <scope>NUCLEOTIDE SEQUENCE</scope>
    <source>
        <strain evidence="2">Ai-910</strain>
    </source>
</reference>
<name>A0A9J6ZM37_9BACT</name>
<dbReference type="AlphaFoldDB" id="A0A9J6ZM37"/>
<dbReference type="InterPro" id="IPR015077">
    <property type="entry name" value="DUF1858"/>
</dbReference>
<keyword evidence="3" id="KW-1185">Reference proteome</keyword>
<dbReference type="InterPro" id="IPR038062">
    <property type="entry name" value="ScdA-like_N_sf"/>
</dbReference>
<dbReference type="RefSeq" id="WP_250722389.1">
    <property type="nucleotide sequence ID" value="NZ_CP098400.1"/>
</dbReference>
<accession>A0A9J6ZM37</accession>
<evidence type="ECO:0000313" key="2">
    <source>
        <dbReference type="EMBL" id="URW78922.1"/>
    </source>
</evidence>
<dbReference type="Pfam" id="PF08984">
    <property type="entry name" value="DUF1858"/>
    <property type="match status" value="1"/>
</dbReference>
<sequence length="176" mass="19606">MEITPQTKVAELLDAFPQLEEKLISLSPAFKKLNNPILRNTIAKVTSLEQAASMVGIRTDDLILQLKSLLGITDADDKAKIEARESEYLLDEGSLPDWYNKGVITGRFDATAALDKGDNPLRSVNNLARELENGGILEIRSLFVPVPMLEILKGKGFEVFSIKRGEDIFSYIRRKS</sequence>
<dbReference type="SUPFAM" id="SSF140683">
    <property type="entry name" value="SP0561-like"/>
    <property type="match status" value="1"/>
</dbReference>
<dbReference type="Gene3D" id="1.10.3910.10">
    <property type="entry name" value="SP0561-like"/>
    <property type="match status" value="1"/>
</dbReference>
<dbReference type="Proteomes" id="UP001056426">
    <property type="component" value="Chromosome"/>
</dbReference>
<reference evidence="2" key="1">
    <citation type="submission" date="2022-05" db="EMBL/GenBank/DDBJ databases">
        <authorList>
            <person name="Sun X."/>
        </authorList>
    </citation>
    <scope>NUCLEOTIDE SEQUENCE</scope>
    <source>
        <strain evidence="2">Ai-910</strain>
    </source>
</reference>
<feature type="domain" description="DUF1858" evidence="1">
    <location>
        <begin position="3"/>
        <end position="63"/>
    </location>
</feature>
<proteinExistence type="predicted"/>
<gene>
    <name evidence="2" type="ORF">M9189_08640</name>
</gene>
<evidence type="ECO:0000259" key="1">
    <source>
        <dbReference type="Pfam" id="PF08984"/>
    </source>
</evidence>